<keyword evidence="3" id="KW-1185">Reference proteome</keyword>
<evidence type="ECO:0000313" key="3">
    <source>
        <dbReference type="Proteomes" id="UP001552299"/>
    </source>
</evidence>
<dbReference type="AlphaFoldDB" id="A0ABD0U0A8"/>
<feature type="compositionally biased region" description="Polar residues" evidence="1">
    <location>
        <begin position="326"/>
        <end position="340"/>
    </location>
</feature>
<feature type="region of interest" description="Disordered" evidence="1">
    <location>
        <begin position="234"/>
        <end position="254"/>
    </location>
</feature>
<accession>A0ABD0U0A8</accession>
<protein>
    <submittedName>
        <fullName evidence="2">Uncharacterized protein</fullName>
    </submittedName>
</protein>
<feature type="compositionally biased region" description="Low complexity" evidence="1">
    <location>
        <begin position="415"/>
        <end position="425"/>
    </location>
</feature>
<feature type="compositionally biased region" description="Basic and acidic residues" evidence="1">
    <location>
        <begin position="13"/>
        <end position="29"/>
    </location>
</feature>
<name>A0ABD0U0A8_DENTH</name>
<evidence type="ECO:0000313" key="2">
    <source>
        <dbReference type="EMBL" id="KAL0905289.1"/>
    </source>
</evidence>
<feature type="region of interest" description="Disordered" evidence="1">
    <location>
        <begin position="1"/>
        <end position="30"/>
    </location>
</feature>
<reference evidence="2 3" key="1">
    <citation type="journal article" date="2024" name="Plant Biotechnol. J.">
        <title>Dendrobium thyrsiflorum genome and its molecular insights into genes involved in important horticultural traits.</title>
        <authorList>
            <person name="Chen B."/>
            <person name="Wang J.Y."/>
            <person name="Zheng P.J."/>
            <person name="Li K.L."/>
            <person name="Liang Y.M."/>
            <person name="Chen X.F."/>
            <person name="Zhang C."/>
            <person name="Zhao X."/>
            <person name="He X."/>
            <person name="Zhang G.Q."/>
            <person name="Liu Z.J."/>
            <person name="Xu Q."/>
        </authorList>
    </citation>
    <scope>NUCLEOTIDE SEQUENCE [LARGE SCALE GENOMIC DNA]</scope>
    <source>
        <strain evidence="2">GZMU011</strain>
    </source>
</reference>
<proteinExistence type="predicted"/>
<evidence type="ECO:0000256" key="1">
    <source>
        <dbReference type="SAM" id="MobiDB-lite"/>
    </source>
</evidence>
<comment type="caution">
    <text evidence="2">The sequence shown here is derived from an EMBL/GenBank/DDBJ whole genome shotgun (WGS) entry which is preliminary data.</text>
</comment>
<feature type="region of interest" description="Disordered" evidence="1">
    <location>
        <begin position="415"/>
        <end position="445"/>
    </location>
</feature>
<dbReference type="EMBL" id="JANQDX010000018">
    <property type="protein sequence ID" value="KAL0905289.1"/>
    <property type="molecule type" value="Genomic_DNA"/>
</dbReference>
<dbReference type="Proteomes" id="UP001552299">
    <property type="component" value="Unassembled WGS sequence"/>
</dbReference>
<sequence length="445" mass="49218">MTGVGRTVVSGRQRLERPLSDDRGRKDHSWQVTEWSDGSLASDGGPAEVRLLAAVLRKFGVRWWSGGSPASGGGPVNGLWSDECPTFADGPVEVWRQAVVQRKSGHQSVVWRKSDVSRWSGGSPACVGSPTEVRHQPVVRRKSDVCRWSDESPMLAGGSAEVQAVVKEEIGGKSDLISLSCFLPPLAWVPFMRKGALFIDFLEWHGLRSNRILGASRSNTHQSMNQSVNHGRQVSASFYPGGQHAAGEGTSGPSLEERIQKMEESQKEILQLLREARQPALITQEEVLLPQDPPLPEGVQFEHLHEESPLPLPRRHPQSRQDNKLADTSSSTHPSHTGQQPRIPPDLPEDLAQPHVAELPHNTLRRELRRLCCVVIDSFFNKDQSDSRNTQSLLHLSHWKINPRGIRSDLFHTEMGPGPEQGMPPVQSQGKASTEIEGKRKAKVV</sequence>
<feature type="region of interest" description="Disordered" evidence="1">
    <location>
        <begin position="308"/>
        <end position="350"/>
    </location>
</feature>
<gene>
    <name evidence="2" type="ORF">M5K25_023698</name>
</gene>
<organism evidence="2 3">
    <name type="scientific">Dendrobium thyrsiflorum</name>
    <name type="common">Pinecone-like raceme dendrobium</name>
    <name type="synonym">Orchid</name>
    <dbReference type="NCBI Taxonomy" id="117978"/>
    <lineage>
        <taxon>Eukaryota</taxon>
        <taxon>Viridiplantae</taxon>
        <taxon>Streptophyta</taxon>
        <taxon>Embryophyta</taxon>
        <taxon>Tracheophyta</taxon>
        <taxon>Spermatophyta</taxon>
        <taxon>Magnoliopsida</taxon>
        <taxon>Liliopsida</taxon>
        <taxon>Asparagales</taxon>
        <taxon>Orchidaceae</taxon>
        <taxon>Epidendroideae</taxon>
        <taxon>Malaxideae</taxon>
        <taxon>Dendrobiinae</taxon>
        <taxon>Dendrobium</taxon>
    </lineage>
</organism>